<dbReference type="GO" id="GO:0016020">
    <property type="term" value="C:membrane"/>
    <property type="evidence" value="ECO:0007669"/>
    <property type="project" value="UniProtKB-SubCell"/>
</dbReference>
<dbReference type="EMBL" id="LC316758">
    <property type="protein sequence ID" value="BBD34762.1"/>
    <property type="molecule type" value="Genomic_DNA"/>
</dbReference>
<dbReference type="PANTHER" id="PTHR47947:SF26">
    <property type="entry name" value="CYTOCHROME P450"/>
    <property type="match status" value="1"/>
</dbReference>
<keyword evidence="7 12" id="KW-1133">Transmembrane helix</keyword>
<dbReference type="PANTHER" id="PTHR47947">
    <property type="entry name" value="CYTOCHROME P450 82C3-RELATED"/>
    <property type="match status" value="1"/>
</dbReference>
<name>A0A2Z6BXX9_ESCCA</name>
<dbReference type="InterPro" id="IPR001128">
    <property type="entry name" value="Cyt_P450"/>
</dbReference>
<evidence type="ECO:0000256" key="4">
    <source>
        <dbReference type="ARBA" id="ARBA00022617"/>
    </source>
</evidence>
<sequence>MESEFSQHHLSKTSIVVLISSFLIASALLLFFKLFSWRSKRSSKSSNRDNLKQPPEPAGAWPIVGHLPHLMAGGRDLPHVTLAAMADKYGPAFIVRMGTYKALIVSSWEIEKECYTTNDRAFASRPRLIALEHLGYNHSLFGFAPYGPYWREMRKIITQELLSNSRLDLFKHVWDSEINSSIKKLYEIWEKSSSSGDGGGAQPVLVEMKHWFADLTLNIIVKLVAGKPGLYRVDKYTSSTISNIAIEDKVAEAARRYHKQFRDFFRLVGQFILGDALPFLRWLDLGGYEKEMKRTRKELGVLMDEWLEAHKIKRLTPMENEGDKGREHKDFMDVMLSVLDNNNTELSKYFDADTINKSTCLGMIAGGSDTPMVILVWALTLLVNNPHLLKKAQDELDIHVGRERQVQESDIKNLLYLQAVVKETLRLYSGPITGLREADEDCVVAGYHIPAGTRLIVNTWKIHRDPRVWSDPMEFQPERFLTTHKDMDVKGKNFELLPFATGRRSCPAMSLALQIVHLSLVRTIHAFDFKLPTANWYALGYDRQFRTN</sequence>
<evidence type="ECO:0000256" key="6">
    <source>
        <dbReference type="ARBA" id="ARBA00022723"/>
    </source>
</evidence>
<dbReference type="GO" id="GO:0004497">
    <property type="term" value="F:monooxygenase activity"/>
    <property type="evidence" value="ECO:0007669"/>
    <property type="project" value="InterPro"/>
</dbReference>
<dbReference type="Pfam" id="PF00067">
    <property type="entry name" value="p450"/>
    <property type="match status" value="1"/>
</dbReference>
<keyword evidence="10 12" id="KW-0472">Membrane</keyword>
<dbReference type="GO" id="GO:0020037">
    <property type="term" value="F:heme binding"/>
    <property type="evidence" value="ECO:0007669"/>
    <property type="project" value="InterPro"/>
</dbReference>
<keyword evidence="4 11" id="KW-0349">Heme</keyword>
<gene>
    <name evidence="13" type="primary">CYP82AT2</name>
</gene>
<evidence type="ECO:0000256" key="10">
    <source>
        <dbReference type="ARBA" id="ARBA00023136"/>
    </source>
</evidence>
<comment type="pathway">
    <text evidence="3">Alkaloid biosynthesis.</text>
</comment>
<keyword evidence="9 11" id="KW-0408">Iron</keyword>
<evidence type="ECO:0000313" key="13">
    <source>
        <dbReference type="EMBL" id="BBD34762.1"/>
    </source>
</evidence>
<comment type="cofactor">
    <cofactor evidence="1 11">
        <name>heme</name>
        <dbReference type="ChEBI" id="CHEBI:30413"/>
    </cofactor>
</comment>
<comment type="subcellular location">
    <subcellularLocation>
        <location evidence="2">Membrane</location>
    </subcellularLocation>
</comment>
<dbReference type="InterPro" id="IPR036396">
    <property type="entry name" value="Cyt_P450_sf"/>
</dbReference>
<protein>
    <submittedName>
        <fullName evidence="13">Putative cytochrome P450</fullName>
    </submittedName>
</protein>
<evidence type="ECO:0000256" key="5">
    <source>
        <dbReference type="ARBA" id="ARBA00022692"/>
    </source>
</evidence>
<evidence type="ECO:0000256" key="3">
    <source>
        <dbReference type="ARBA" id="ARBA00004913"/>
    </source>
</evidence>
<dbReference type="SUPFAM" id="SSF48264">
    <property type="entry name" value="Cytochrome P450"/>
    <property type="match status" value="1"/>
</dbReference>
<feature type="binding site" description="axial binding residue" evidence="11">
    <location>
        <position position="506"/>
    </location>
    <ligand>
        <name>heme</name>
        <dbReference type="ChEBI" id="CHEBI:30413"/>
    </ligand>
    <ligandPart>
        <name>Fe</name>
        <dbReference type="ChEBI" id="CHEBI:18248"/>
    </ligandPart>
</feature>
<evidence type="ECO:0000256" key="7">
    <source>
        <dbReference type="ARBA" id="ARBA00022989"/>
    </source>
</evidence>
<accession>A0A2Z6BXX9</accession>
<dbReference type="AlphaFoldDB" id="A0A2Z6BXX9"/>
<feature type="transmembrane region" description="Helical" evidence="12">
    <location>
        <begin position="264"/>
        <end position="283"/>
    </location>
</feature>
<organism evidence="13">
    <name type="scientific">Eschscholzia californica subsp. californica</name>
    <dbReference type="NCBI Taxonomy" id="222997"/>
    <lineage>
        <taxon>Eukaryota</taxon>
        <taxon>Viridiplantae</taxon>
        <taxon>Streptophyta</taxon>
        <taxon>Embryophyta</taxon>
        <taxon>Tracheophyta</taxon>
        <taxon>Spermatophyta</taxon>
        <taxon>Magnoliopsida</taxon>
        <taxon>Ranunculales</taxon>
        <taxon>Papaveraceae</taxon>
        <taxon>Papaveroideae</taxon>
        <taxon>Eschscholzia</taxon>
    </lineage>
</organism>
<feature type="transmembrane region" description="Helical" evidence="12">
    <location>
        <begin position="15"/>
        <end position="35"/>
    </location>
</feature>
<dbReference type="InterPro" id="IPR002401">
    <property type="entry name" value="Cyt_P450_E_grp-I"/>
</dbReference>
<keyword evidence="5 12" id="KW-0812">Transmembrane</keyword>
<dbReference type="PRINTS" id="PR00385">
    <property type="entry name" value="P450"/>
</dbReference>
<keyword evidence="8" id="KW-0560">Oxidoreductase</keyword>
<evidence type="ECO:0000256" key="11">
    <source>
        <dbReference type="PIRSR" id="PIRSR602401-1"/>
    </source>
</evidence>
<evidence type="ECO:0000256" key="1">
    <source>
        <dbReference type="ARBA" id="ARBA00001971"/>
    </source>
</evidence>
<evidence type="ECO:0000256" key="8">
    <source>
        <dbReference type="ARBA" id="ARBA00023002"/>
    </source>
</evidence>
<dbReference type="GO" id="GO:0016705">
    <property type="term" value="F:oxidoreductase activity, acting on paired donors, with incorporation or reduction of molecular oxygen"/>
    <property type="evidence" value="ECO:0007669"/>
    <property type="project" value="InterPro"/>
</dbReference>
<dbReference type="FunFam" id="1.10.630.10:FF:000026">
    <property type="entry name" value="Cytochrome P450 82C4"/>
    <property type="match status" value="1"/>
</dbReference>
<evidence type="ECO:0000256" key="12">
    <source>
        <dbReference type="SAM" id="Phobius"/>
    </source>
</evidence>
<dbReference type="GO" id="GO:0033075">
    <property type="term" value="P:isoquinoline alkaloid biosynthetic process"/>
    <property type="evidence" value="ECO:0007669"/>
    <property type="project" value="UniProtKB-ARBA"/>
</dbReference>
<proteinExistence type="predicted"/>
<keyword evidence="6 11" id="KW-0479">Metal-binding</keyword>
<reference evidence="13" key="1">
    <citation type="journal article" date="2018" name="Plant Cell Physiol.">
        <title>Mining of the Uncharacterized Cytochrome P450 Genes Involved in Alkaloid Biosynthesis in California Poppy Using a Draft Genome Sequence.</title>
        <authorList>
            <person name="Hori K."/>
            <person name="Yamada Y."/>
            <person name="Purwanto R."/>
            <person name="Minakuchi Y."/>
            <person name="Toyoda A."/>
            <person name="Hirakawa H."/>
            <person name="Sato F."/>
        </authorList>
    </citation>
    <scope>NUCLEOTIDE SEQUENCE</scope>
</reference>
<dbReference type="Gene3D" id="1.10.630.10">
    <property type="entry name" value="Cytochrome P450"/>
    <property type="match status" value="1"/>
</dbReference>
<dbReference type="InterPro" id="IPR050651">
    <property type="entry name" value="Plant_Cytochrome_P450_Monoox"/>
</dbReference>
<evidence type="ECO:0000256" key="2">
    <source>
        <dbReference type="ARBA" id="ARBA00004370"/>
    </source>
</evidence>
<dbReference type="PRINTS" id="PR00463">
    <property type="entry name" value="EP450I"/>
</dbReference>
<dbReference type="GO" id="GO:0005506">
    <property type="term" value="F:iron ion binding"/>
    <property type="evidence" value="ECO:0007669"/>
    <property type="project" value="InterPro"/>
</dbReference>
<evidence type="ECO:0000256" key="9">
    <source>
        <dbReference type="ARBA" id="ARBA00023004"/>
    </source>
</evidence>